<proteinExistence type="predicted"/>
<organism evidence="1 2">
    <name type="scientific">Tetracentron sinense</name>
    <name type="common">Spur-leaf</name>
    <dbReference type="NCBI Taxonomy" id="13715"/>
    <lineage>
        <taxon>Eukaryota</taxon>
        <taxon>Viridiplantae</taxon>
        <taxon>Streptophyta</taxon>
        <taxon>Embryophyta</taxon>
        <taxon>Tracheophyta</taxon>
        <taxon>Spermatophyta</taxon>
        <taxon>Magnoliopsida</taxon>
        <taxon>Trochodendrales</taxon>
        <taxon>Trochodendraceae</taxon>
        <taxon>Tetracentron</taxon>
    </lineage>
</organism>
<dbReference type="AlphaFoldDB" id="A0A835DNA6"/>
<protein>
    <submittedName>
        <fullName evidence="1">Uncharacterized protein</fullName>
    </submittedName>
</protein>
<dbReference type="EMBL" id="JABCRI010000002">
    <property type="protein sequence ID" value="KAF8410503.1"/>
    <property type="molecule type" value="Genomic_DNA"/>
</dbReference>
<evidence type="ECO:0000313" key="1">
    <source>
        <dbReference type="EMBL" id="KAF8410503.1"/>
    </source>
</evidence>
<evidence type="ECO:0000313" key="2">
    <source>
        <dbReference type="Proteomes" id="UP000655225"/>
    </source>
</evidence>
<name>A0A835DNA6_TETSI</name>
<sequence length="87" mass="9861">MSAGALGRPPVMQREKVVQENVREFIVEKGMHTRQNMAFHGEAHEVICMGSVVAEKKLVLVQAAMEDKGVKKFQELHRPSPYPFKLE</sequence>
<gene>
    <name evidence="1" type="ORF">HHK36_003033</name>
</gene>
<comment type="caution">
    <text evidence="1">The sequence shown here is derived from an EMBL/GenBank/DDBJ whole genome shotgun (WGS) entry which is preliminary data.</text>
</comment>
<dbReference type="Proteomes" id="UP000655225">
    <property type="component" value="Unassembled WGS sequence"/>
</dbReference>
<keyword evidence="2" id="KW-1185">Reference proteome</keyword>
<reference evidence="1 2" key="1">
    <citation type="submission" date="2020-04" db="EMBL/GenBank/DDBJ databases">
        <title>Plant Genome Project.</title>
        <authorList>
            <person name="Zhang R.-G."/>
        </authorList>
    </citation>
    <scope>NUCLEOTIDE SEQUENCE [LARGE SCALE GENOMIC DNA]</scope>
    <source>
        <strain evidence="1">YNK0</strain>
        <tissue evidence="1">Leaf</tissue>
    </source>
</reference>
<accession>A0A835DNA6</accession>